<proteinExistence type="predicted"/>
<gene>
    <name evidence="1" type="ORF">B0A49_00310</name>
</gene>
<comment type="caution">
    <text evidence="1">The sequence shown here is derived from an EMBL/GenBank/DDBJ whole genome shotgun (WGS) entry which is preliminary data.</text>
</comment>
<protein>
    <submittedName>
        <fullName evidence="1">Uncharacterized protein</fullName>
    </submittedName>
</protein>
<dbReference type="Proteomes" id="UP000308768">
    <property type="component" value="Unassembled WGS sequence"/>
</dbReference>
<evidence type="ECO:0000313" key="2">
    <source>
        <dbReference type="Proteomes" id="UP000308768"/>
    </source>
</evidence>
<dbReference type="STRING" id="331657.A0A4U0XXC1"/>
<dbReference type="EMBL" id="NAJN01000028">
    <property type="protein sequence ID" value="TKA81311.1"/>
    <property type="molecule type" value="Genomic_DNA"/>
</dbReference>
<evidence type="ECO:0000313" key="1">
    <source>
        <dbReference type="EMBL" id="TKA81311.1"/>
    </source>
</evidence>
<keyword evidence="2" id="KW-1185">Reference proteome</keyword>
<dbReference type="OrthoDB" id="3358371at2759"/>
<sequence>MESAPTSMVLGRVQAPPGKTLLGVGEMISFKEWPVKWGKPVMSQGCKYEESTVEEFDTTMPGGMGRDMGEMFLYMGQYGYDGGDPSVVHPEDLGVDITTTSVEEYIKSENWSAIVK</sequence>
<dbReference type="AlphaFoldDB" id="A0A4U0XXC1"/>
<reference evidence="1 2" key="1">
    <citation type="submission" date="2017-03" db="EMBL/GenBank/DDBJ databases">
        <title>Genomes of endolithic fungi from Antarctica.</title>
        <authorList>
            <person name="Coleine C."/>
            <person name="Masonjones S."/>
            <person name="Stajich J.E."/>
        </authorList>
    </citation>
    <scope>NUCLEOTIDE SEQUENCE [LARGE SCALE GENOMIC DNA]</scope>
    <source>
        <strain evidence="1 2">CCFEE 5187</strain>
    </source>
</reference>
<organism evidence="1 2">
    <name type="scientific">Cryomyces minteri</name>
    <dbReference type="NCBI Taxonomy" id="331657"/>
    <lineage>
        <taxon>Eukaryota</taxon>
        <taxon>Fungi</taxon>
        <taxon>Dikarya</taxon>
        <taxon>Ascomycota</taxon>
        <taxon>Pezizomycotina</taxon>
        <taxon>Dothideomycetes</taxon>
        <taxon>Dothideomycetes incertae sedis</taxon>
        <taxon>Cryomyces</taxon>
    </lineage>
</organism>
<name>A0A4U0XXC1_9PEZI</name>
<accession>A0A4U0XXC1</accession>